<dbReference type="InterPro" id="IPR029055">
    <property type="entry name" value="Ntn_hydrolases_N"/>
</dbReference>
<dbReference type="Proteomes" id="UP001165085">
    <property type="component" value="Unassembled WGS sequence"/>
</dbReference>
<dbReference type="NCBIfam" id="TIGR01134">
    <property type="entry name" value="purF"/>
    <property type="match status" value="1"/>
</dbReference>
<feature type="region of interest" description="Disordered" evidence="11">
    <location>
        <begin position="512"/>
        <end position="565"/>
    </location>
</feature>
<evidence type="ECO:0000256" key="2">
    <source>
        <dbReference type="ARBA" id="ARBA00010138"/>
    </source>
</evidence>
<dbReference type="InterPro" id="IPR017932">
    <property type="entry name" value="GATase_2_dom"/>
</dbReference>
<dbReference type="InterPro" id="IPR035584">
    <property type="entry name" value="PurF_N"/>
</dbReference>
<feature type="binding site" evidence="10">
    <location>
        <position position="392"/>
    </location>
    <ligand>
        <name>Mg(2+)</name>
        <dbReference type="ChEBI" id="CHEBI:18420"/>
    </ligand>
</feature>
<dbReference type="CDD" id="cd06223">
    <property type="entry name" value="PRTases_typeI"/>
    <property type="match status" value="1"/>
</dbReference>
<dbReference type="SUPFAM" id="SSF56235">
    <property type="entry name" value="N-terminal nucleophile aminohydrolases (Ntn hydrolases)"/>
    <property type="match status" value="1"/>
</dbReference>
<dbReference type="CDD" id="cd00715">
    <property type="entry name" value="GPATase_N"/>
    <property type="match status" value="1"/>
</dbReference>
<feature type="binding site" evidence="10">
    <location>
        <position position="329"/>
    </location>
    <ligand>
        <name>Mg(2+)</name>
        <dbReference type="ChEBI" id="CHEBI:18420"/>
    </ligand>
</feature>
<dbReference type="GO" id="GO:0006164">
    <property type="term" value="P:purine nucleotide biosynthetic process"/>
    <property type="evidence" value="ECO:0007669"/>
    <property type="project" value="UniProtKB-KW"/>
</dbReference>
<feature type="compositionally biased region" description="Basic and acidic residues" evidence="11">
    <location>
        <begin position="545"/>
        <end position="555"/>
    </location>
</feature>
<dbReference type="GO" id="GO:0046872">
    <property type="term" value="F:metal ion binding"/>
    <property type="evidence" value="ECO:0007669"/>
    <property type="project" value="UniProtKB-KW"/>
</dbReference>
<keyword evidence="6 8" id="KW-0658">Purine biosynthesis</keyword>
<dbReference type="GO" id="GO:0004044">
    <property type="term" value="F:amidophosphoribosyltransferase activity"/>
    <property type="evidence" value="ECO:0007669"/>
    <property type="project" value="UniProtKB-EC"/>
</dbReference>
<evidence type="ECO:0000256" key="5">
    <source>
        <dbReference type="ARBA" id="ARBA00022679"/>
    </source>
</evidence>
<dbReference type="Gene3D" id="3.40.50.2020">
    <property type="match status" value="1"/>
</dbReference>
<proteinExistence type="inferred from homology"/>
<comment type="pathway">
    <text evidence="1 8">Purine metabolism; IMP biosynthesis via de novo pathway; N(1)-(5-phospho-D-ribosyl)glycinamide from 5-phospho-alpha-D-ribose 1-diphosphate: step 1/2.</text>
</comment>
<name>A0A9W7AGJ9_9STRA</name>
<gene>
    <name evidence="13" type="ORF">TrST_g4177</name>
</gene>
<feature type="compositionally biased region" description="Basic and acidic residues" evidence="11">
    <location>
        <begin position="512"/>
        <end position="530"/>
    </location>
</feature>
<comment type="cofactor">
    <cofactor evidence="10">
        <name>Mg(2+)</name>
        <dbReference type="ChEBI" id="CHEBI:18420"/>
    </cofactor>
    <text evidence="10">Binds 1 Mg(2+) ion per subunit.</text>
</comment>
<feature type="binding site" evidence="10">
    <location>
        <position position="391"/>
    </location>
    <ligand>
        <name>Mg(2+)</name>
        <dbReference type="ChEBI" id="CHEBI:18420"/>
    </ligand>
</feature>
<keyword evidence="5 8" id="KW-0808">Transferase</keyword>
<organism evidence="13 14">
    <name type="scientific">Triparma strigata</name>
    <dbReference type="NCBI Taxonomy" id="1606541"/>
    <lineage>
        <taxon>Eukaryota</taxon>
        <taxon>Sar</taxon>
        <taxon>Stramenopiles</taxon>
        <taxon>Ochrophyta</taxon>
        <taxon>Bolidophyceae</taxon>
        <taxon>Parmales</taxon>
        <taxon>Triparmaceae</taxon>
        <taxon>Triparma</taxon>
    </lineage>
</organism>
<dbReference type="PANTHER" id="PTHR11907">
    <property type="entry name" value="AMIDOPHOSPHORIBOSYLTRANSFERASE"/>
    <property type="match status" value="1"/>
</dbReference>
<evidence type="ECO:0000313" key="13">
    <source>
        <dbReference type="EMBL" id="GMH67944.1"/>
    </source>
</evidence>
<keyword evidence="7" id="KW-0315">Glutamine amidotransferase</keyword>
<dbReference type="SUPFAM" id="SSF53271">
    <property type="entry name" value="PRTase-like"/>
    <property type="match status" value="1"/>
</dbReference>
<keyword evidence="10" id="KW-0479">Metal-binding</keyword>
<dbReference type="GO" id="GO:0009113">
    <property type="term" value="P:purine nucleobase biosynthetic process"/>
    <property type="evidence" value="ECO:0007669"/>
    <property type="project" value="InterPro"/>
</dbReference>
<evidence type="ECO:0000256" key="6">
    <source>
        <dbReference type="ARBA" id="ARBA00022755"/>
    </source>
</evidence>
<keyword evidence="10" id="KW-0460">Magnesium</keyword>
<dbReference type="Pfam" id="PF00156">
    <property type="entry name" value="Pribosyltran"/>
    <property type="match status" value="1"/>
</dbReference>
<dbReference type="InterPro" id="IPR005854">
    <property type="entry name" value="PurF"/>
</dbReference>
<dbReference type="EC" id="2.4.2.14" evidence="3 8"/>
<dbReference type="Pfam" id="PF13522">
    <property type="entry name" value="GATase_6"/>
    <property type="match status" value="1"/>
</dbReference>
<comment type="catalytic activity">
    <reaction evidence="8">
        <text>5-phospho-beta-D-ribosylamine + L-glutamate + diphosphate = 5-phospho-alpha-D-ribose 1-diphosphate + L-glutamine + H2O</text>
        <dbReference type="Rhea" id="RHEA:14905"/>
        <dbReference type="ChEBI" id="CHEBI:15377"/>
        <dbReference type="ChEBI" id="CHEBI:29985"/>
        <dbReference type="ChEBI" id="CHEBI:33019"/>
        <dbReference type="ChEBI" id="CHEBI:58017"/>
        <dbReference type="ChEBI" id="CHEBI:58359"/>
        <dbReference type="ChEBI" id="CHEBI:58681"/>
        <dbReference type="EC" id="2.4.2.14"/>
    </reaction>
</comment>
<dbReference type="InterPro" id="IPR000836">
    <property type="entry name" value="PRTase_dom"/>
</dbReference>
<dbReference type="HAMAP" id="MF_01931">
    <property type="entry name" value="PurF"/>
    <property type="match status" value="1"/>
</dbReference>
<evidence type="ECO:0000256" key="10">
    <source>
        <dbReference type="PIRSR" id="PIRSR000485-2"/>
    </source>
</evidence>
<feature type="active site" description="Nucleophile" evidence="9">
    <location>
        <position position="2"/>
    </location>
</feature>
<comment type="caution">
    <text evidence="13">The sequence shown here is derived from an EMBL/GenBank/DDBJ whole genome shotgun (WGS) entry which is preliminary data.</text>
</comment>
<evidence type="ECO:0000256" key="11">
    <source>
        <dbReference type="SAM" id="MobiDB-lite"/>
    </source>
</evidence>
<evidence type="ECO:0000256" key="4">
    <source>
        <dbReference type="ARBA" id="ARBA00022676"/>
    </source>
</evidence>
<reference evidence="14" key="1">
    <citation type="journal article" date="2023" name="Commun. Biol.">
        <title>Genome analysis of Parmales, the sister group of diatoms, reveals the evolutionary specialization of diatoms from phago-mixotrophs to photoautotrophs.</title>
        <authorList>
            <person name="Ban H."/>
            <person name="Sato S."/>
            <person name="Yoshikawa S."/>
            <person name="Yamada K."/>
            <person name="Nakamura Y."/>
            <person name="Ichinomiya M."/>
            <person name="Sato N."/>
            <person name="Blanc-Mathieu R."/>
            <person name="Endo H."/>
            <person name="Kuwata A."/>
            <person name="Ogata H."/>
        </authorList>
    </citation>
    <scope>NUCLEOTIDE SEQUENCE [LARGE SCALE GENOMIC DNA]</scope>
    <source>
        <strain evidence="14">NIES 3701</strain>
    </source>
</reference>
<evidence type="ECO:0000256" key="3">
    <source>
        <dbReference type="ARBA" id="ARBA00011941"/>
    </source>
</evidence>
<dbReference type="PROSITE" id="PS51278">
    <property type="entry name" value="GATASE_TYPE_2"/>
    <property type="match status" value="1"/>
</dbReference>
<dbReference type="OrthoDB" id="191723at2759"/>
<dbReference type="InterPro" id="IPR029057">
    <property type="entry name" value="PRTase-like"/>
</dbReference>
<keyword evidence="14" id="KW-1185">Reference proteome</keyword>
<evidence type="ECO:0000313" key="14">
    <source>
        <dbReference type="Proteomes" id="UP001165085"/>
    </source>
</evidence>
<dbReference type="EMBL" id="BRXY01000121">
    <property type="protein sequence ID" value="GMH67944.1"/>
    <property type="molecule type" value="Genomic_DNA"/>
</dbReference>
<evidence type="ECO:0000256" key="8">
    <source>
        <dbReference type="PIRNR" id="PIRNR000485"/>
    </source>
</evidence>
<dbReference type="Gene3D" id="3.60.20.10">
    <property type="entry name" value="Glutamine Phosphoribosylpyrophosphate, subunit 1, domain 1"/>
    <property type="match status" value="1"/>
</dbReference>
<evidence type="ECO:0000259" key="12">
    <source>
        <dbReference type="PROSITE" id="PS51278"/>
    </source>
</evidence>
<keyword evidence="4 8" id="KW-0328">Glycosyltransferase</keyword>
<sequence>MCGIIGILLANEDQHVNQMIFDGLTVLQHRGQDAAGIVTSENRRLHLRKDNGLVKDVFQQHHMMELRGNMGLGHVRYPTAGSSSCAEAQPLYTNYPFGISVAHNGNLTNTIELSSHVSDDCLRHVNTDSDSELLLNLFAEELTKRKRLTGNFANDIFAAMEGVMRQCKGGYSGLYMINGVGLVGFRDPNGIRPIVFGSRVAEKKGGKVGFKEVPGTPRKMSEADKSLDYCMASESVAIDTLGFKLIRDINPGECIFINHDGNCHTKICHPSARLTPCIFEYVYFARPDSIMDGCSVYETRLNMGVKLAASIQNRYPDHDIDVVIPIPDTSRTSALQAAYQLGRPFREGFIKNRYIARTFIMPGQETRKKSVRLKLNTIKSEFAGKNVLLVDDSIVRGTTAREIVQMARDAGAKKVYFTSAAPPIRYPNIYGIDIPTQHELVAYEREEHEVAKHIGCDWVVYQSIPDLEESVTMASKEGRRIETFDTSCFSGTYVTGQKIGDEYFQALHEKRNDAAQHKKGGKEKGKEKEMGPAGMGGGCEGIVNDGRESEKDGGRGCEPIVNANS</sequence>
<dbReference type="AlphaFoldDB" id="A0A9W7AGJ9"/>
<accession>A0A9W7AGJ9</accession>
<dbReference type="PIRSF" id="PIRSF000485">
    <property type="entry name" value="Amd_phspho_trans"/>
    <property type="match status" value="1"/>
</dbReference>
<evidence type="ECO:0000256" key="1">
    <source>
        <dbReference type="ARBA" id="ARBA00005209"/>
    </source>
</evidence>
<protein>
    <recommendedName>
        <fullName evidence="3 8">Amidophosphoribosyltransferase</fullName>
        <shortName evidence="8">ATase</shortName>
        <ecNumber evidence="3 8">2.4.2.14</ecNumber>
    </recommendedName>
    <alternativeName>
        <fullName evidence="8">Glutamine phosphoribosylpyrophosphate amidotransferase</fullName>
    </alternativeName>
</protein>
<feature type="domain" description="Glutamine amidotransferase type-2" evidence="12">
    <location>
        <begin position="2"/>
        <end position="260"/>
    </location>
</feature>
<evidence type="ECO:0000256" key="9">
    <source>
        <dbReference type="PIRSR" id="PIRSR000485-1"/>
    </source>
</evidence>
<evidence type="ECO:0000256" key="7">
    <source>
        <dbReference type="ARBA" id="ARBA00022962"/>
    </source>
</evidence>
<comment type="similarity">
    <text evidence="2 8">In the C-terminal section; belongs to the purine/pyrimidine phosphoribosyltransferase family.</text>
</comment>